<dbReference type="SUPFAM" id="SSF161098">
    <property type="entry name" value="MetI-like"/>
    <property type="match status" value="1"/>
</dbReference>
<gene>
    <name evidence="6" type="ORF">H0A36_03870</name>
</gene>
<keyword evidence="2 5" id="KW-0812">Transmembrane</keyword>
<evidence type="ECO:0008006" key="8">
    <source>
        <dbReference type="Google" id="ProtNLM"/>
    </source>
</evidence>
<comment type="caution">
    <text evidence="6">The sequence shown here is derived from an EMBL/GenBank/DDBJ whole genome shotgun (WGS) entry which is preliminary data.</text>
</comment>
<evidence type="ECO:0000256" key="4">
    <source>
        <dbReference type="ARBA" id="ARBA00023136"/>
    </source>
</evidence>
<evidence type="ECO:0000256" key="2">
    <source>
        <dbReference type="ARBA" id="ARBA00022692"/>
    </source>
</evidence>
<dbReference type="RefSeq" id="WP_180567155.1">
    <property type="nucleotide sequence ID" value="NZ_JACCKB010000003.1"/>
</dbReference>
<keyword evidence="4 5" id="KW-0472">Membrane</keyword>
<reference evidence="6 7" key="1">
    <citation type="submission" date="2020-07" db="EMBL/GenBank/DDBJ databases">
        <title>Endozoicomonas sp. nov., isolated from sediment.</title>
        <authorList>
            <person name="Gu T."/>
        </authorList>
    </citation>
    <scope>NUCLEOTIDE SEQUENCE [LARGE SCALE GENOMIC DNA]</scope>
    <source>
        <strain evidence="6 7">SM1973</strain>
    </source>
</reference>
<proteinExistence type="predicted"/>
<dbReference type="GO" id="GO:0016020">
    <property type="term" value="C:membrane"/>
    <property type="evidence" value="ECO:0007669"/>
    <property type="project" value="UniProtKB-SubCell"/>
</dbReference>
<dbReference type="AlphaFoldDB" id="A0A853HV61"/>
<keyword evidence="7" id="KW-1185">Reference proteome</keyword>
<evidence type="ECO:0000256" key="5">
    <source>
        <dbReference type="SAM" id="Phobius"/>
    </source>
</evidence>
<feature type="transmembrane region" description="Helical" evidence="5">
    <location>
        <begin position="75"/>
        <end position="96"/>
    </location>
</feature>
<feature type="transmembrane region" description="Helical" evidence="5">
    <location>
        <begin position="29"/>
        <end position="54"/>
    </location>
</feature>
<feature type="transmembrane region" description="Helical" evidence="5">
    <location>
        <begin position="102"/>
        <end position="122"/>
    </location>
</feature>
<accession>A0A853HV61</accession>
<dbReference type="InterPro" id="IPR035906">
    <property type="entry name" value="MetI-like_sf"/>
</dbReference>
<feature type="transmembrane region" description="Helical" evidence="5">
    <location>
        <begin position="187"/>
        <end position="209"/>
    </location>
</feature>
<organism evidence="6 7">
    <name type="scientific">Spartinivicinus marinus</name>
    <dbReference type="NCBI Taxonomy" id="2994442"/>
    <lineage>
        <taxon>Bacteria</taxon>
        <taxon>Pseudomonadati</taxon>
        <taxon>Pseudomonadota</taxon>
        <taxon>Gammaproteobacteria</taxon>
        <taxon>Oceanospirillales</taxon>
        <taxon>Zooshikellaceae</taxon>
        <taxon>Spartinivicinus</taxon>
    </lineage>
</organism>
<feature type="transmembrane region" description="Helical" evidence="5">
    <location>
        <begin position="158"/>
        <end position="181"/>
    </location>
</feature>
<comment type="subcellular location">
    <subcellularLocation>
        <location evidence="1">Membrane</location>
        <topology evidence="1">Multi-pass membrane protein</topology>
    </subcellularLocation>
</comment>
<evidence type="ECO:0000256" key="3">
    <source>
        <dbReference type="ARBA" id="ARBA00022989"/>
    </source>
</evidence>
<dbReference type="Gene3D" id="1.10.3720.10">
    <property type="entry name" value="MetI-like"/>
    <property type="match status" value="1"/>
</dbReference>
<evidence type="ECO:0000313" key="7">
    <source>
        <dbReference type="Proteomes" id="UP000569732"/>
    </source>
</evidence>
<protein>
    <recommendedName>
        <fullName evidence="8">ABC transmembrane type-1 domain-containing protein</fullName>
    </recommendedName>
</protein>
<sequence>MTLPKNQSFIKKQGWPLDSFDTNRLIESFVYTLWLTGLALVSAVIAMLLFAFLVQNLPPRCSLFIRFVINLQRMTPPIVLLYLIYFGVFHALSSHITLKPGAALISVMVLSLYTGAGASTVLSDALIKTLDKSNTSFEHWVSALLLCQQSIKANLVNLVKAAGMASVLAVPNAILIVTSIASSQGNVLMLMNFLMIFYYLTVLLCIKLCDFITHYLSYKLLK</sequence>
<evidence type="ECO:0000313" key="6">
    <source>
        <dbReference type="EMBL" id="NYZ65133.1"/>
    </source>
</evidence>
<evidence type="ECO:0000256" key="1">
    <source>
        <dbReference type="ARBA" id="ARBA00004141"/>
    </source>
</evidence>
<name>A0A853HV61_9GAMM</name>
<dbReference type="Proteomes" id="UP000569732">
    <property type="component" value="Unassembled WGS sequence"/>
</dbReference>
<dbReference type="EMBL" id="JACCKB010000003">
    <property type="protein sequence ID" value="NYZ65133.1"/>
    <property type="molecule type" value="Genomic_DNA"/>
</dbReference>
<keyword evidence="3 5" id="KW-1133">Transmembrane helix</keyword>